<feature type="region of interest" description="Disordered" evidence="4">
    <location>
        <begin position="1235"/>
        <end position="1255"/>
    </location>
</feature>
<dbReference type="InterPro" id="IPR003644">
    <property type="entry name" value="Calx_beta"/>
</dbReference>
<feature type="compositionally biased region" description="Basic and acidic residues" evidence="4">
    <location>
        <begin position="393"/>
        <end position="403"/>
    </location>
</feature>
<keyword evidence="3" id="KW-0106">Calcium</keyword>
<comment type="caution">
    <text evidence="6">The sequence shown here is derived from an EMBL/GenBank/DDBJ whole genome shotgun (WGS) entry which is preliminary data.</text>
</comment>
<dbReference type="Gene3D" id="4.10.1080.10">
    <property type="entry name" value="TSP type-3 repeat"/>
    <property type="match status" value="1"/>
</dbReference>
<dbReference type="InterPro" id="IPR012334">
    <property type="entry name" value="Pectin_lyas_fold"/>
</dbReference>
<dbReference type="Proteomes" id="UP001147653">
    <property type="component" value="Unassembled WGS sequence"/>
</dbReference>
<dbReference type="SMART" id="SM00710">
    <property type="entry name" value="PbH1"/>
    <property type="match status" value="12"/>
</dbReference>
<dbReference type="SUPFAM" id="SSF141072">
    <property type="entry name" value="CalX-like"/>
    <property type="match status" value="1"/>
</dbReference>
<feature type="region of interest" description="Disordered" evidence="4">
    <location>
        <begin position="1597"/>
        <end position="1636"/>
    </location>
</feature>
<accession>A0A9X3NIV8</accession>
<name>A0A9X3NIV8_9ACTN</name>
<gene>
    <name evidence="6" type="ORF">OJ997_35905</name>
</gene>
<dbReference type="SMART" id="SM00722">
    <property type="entry name" value="CASH"/>
    <property type="match status" value="2"/>
</dbReference>
<dbReference type="GO" id="GO:0007154">
    <property type="term" value="P:cell communication"/>
    <property type="evidence" value="ECO:0007669"/>
    <property type="project" value="InterPro"/>
</dbReference>
<keyword evidence="7" id="KW-1185">Reference proteome</keyword>
<evidence type="ECO:0000256" key="4">
    <source>
        <dbReference type="SAM" id="MobiDB-lite"/>
    </source>
</evidence>
<dbReference type="InterPro" id="IPR011050">
    <property type="entry name" value="Pectin_lyase_fold/virulence"/>
</dbReference>
<sequence>MNRLRFLLLVLILVLAGGLVTTAWGDTLPTIVVDSETDAADKTPSDGVCATEAGTCTLRAAIQTANARPGADQIEFVVDTIRPAAALPALRDGTIVDGGGEVELDGSKLPVRTPPDTRYDYVLAPHGLEIRGPDTTVRGMIIHSFPGAQIDLDEHADGATIEHNRLGTDRTGTLDRGAYHANNTATAGVSVRDSTGALIEDNVISGLELGVNIVNGASAVAIVRNRIGLSADGKAPLGNDRAGIEVNGNPDLASPLPRVILIDENRIAATGRAGEDDGFGHGILVSRAPRVDVFRNRIGFDAAGERVKGFGVTGDGIHVQDATESTIGGVNSTTLQNLGNVVAAGANDGIYAMGAIDGLKVRANVVGLNADGTDHYAGGESTGNTGAGIRVDGVTRDGKGSGAEDVKIGGPGDMGNVVGWNGNAGIRVLGQLVAPLVEGNTVGLTRDGSGAPNNAGGVQLGRVAGLAPQGPVVRGNTLARQAVGLNLSHTSGAHVSGNTVTGNSFGLAATEAPSTRFEDNTVRDSNNTGIYVTGALSTHVAVVENTLEENAKGIELDGTTGALVDTNEIRDSEVGVRVADGRGTKVRGNAITAGQIGVDVASDGVVVGAVATLDETVPRRCTLPLGCNDITAKLGVAVDGTGTMVRGNRFTATERMIERDEHVLRRGREVNRPTVIQHTRSRTGDLLLVSGAVESADAVVDIYAQPVPGPLGGDARMIATVTPDGHGRFSAFAAAEQAGWYFTAVATSASGTTSEFGIACGDRVPEARGDSDGDGICDEWEIAGVDYDGDDAVDFHTGAIVGRRDLLVELDAVDAPGTLRSFGTLARMQDAFEQGGVRLRFVDDRPELVAGGRDAYAHRYGERGDVCESSFGTAADRAAEDCWVRLGARGAVVRYGLSGLGESRAIGEAVFEEGAARFADPVDEAQGHRACGGPDTCREVVRNYETMAALGGLLGLGEGDDTPDGFPSRLSVMNWPYASPRLGTPLDFARGDGPSIDERAISDRDGIALSGTARTRGWFPVVTAKRGGVCRWVRVPAGAFDFDGDGSRTIGPRPFGVDDPGASNCTAAGNMETAAAGTIDEWARLRFGMESDTLRARRLVASTRSLGAADLDDDGVEDARDVCPLVADPDQQDGDGDGFGDACLSSLVESDLALSLELPERMNAGVPAEAKLTLTNEWPRAAGAAKVRLTLPDGWTADRTEWTVAGVPARGAVETTIKLTATAAGEGEVTAEVVESAGEDADSTPGGGAAGEDDQTARSVTVIEPPQVRVANASSNEGTTSGRTLRFVVTLSRQPAERLVLPVSAASGTASLPGDVNPPAGEVVFEDWETRQVVELKTVPDTVREDDERFTLTVGDKTATGLIRDDDAPLAEGDLMPLASIAPRGLDGARTATIVGDRDVYVSDVARFARVEREAGNALTVRECWTLVRDESGCTPLTIGGEMVRGANIRHVVASADGRALYVVTDFTFVGQDAGLIVLARDPATGALSFASCLGTPLVYTGTGHCTPRSLPSKTTDAALGNGALHIFGGTWGPGELHSVTLNGTAITGASCLAPATEHDDSCADADLPRTGDVRGAVAADGSIWVRTEGSLRRLSGTTVVERRDAPGMGPVAATGAAGTSAARPRPRSRTSRSRA</sequence>
<evidence type="ECO:0000313" key="7">
    <source>
        <dbReference type="Proteomes" id="UP001147653"/>
    </source>
</evidence>
<dbReference type="InterPro" id="IPR006633">
    <property type="entry name" value="Carb-bd_sugar_hydrolysis-dom"/>
</dbReference>
<dbReference type="Pfam" id="PF03160">
    <property type="entry name" value="Calx-beta"/>
    <property type="match status" value="1"/>
</dbReference>
<keyword evidence="1" id="KW-0732">Signal</keyword>
<dbReference type="Gene3D" id="2.160.20.10">
    <property type="entry name" value="Single-stranded right-handed beta-helix, Pectin lyase-like"/>
    <property type="match status" value="2"/>
</dbReference>
<evidence type="ECO:0000313" key="6">
    <source>
        <dbReference type="EMBL" id="MDA0185745.1"/>
    </source>
</evidence>
<dbReference type="InterPro" id="IPR028974">
    <property type="entry name" value="TSP_type-3_rpt"/>
</dbReference>
<dbReference type="GO" id="GO:0005509">
    <property type="term" value="F:calcium ion binding"/>
    <property type="evidence" value="ECO:0007669"/>
    <property type="project" value="InterPro"/>
</dbReference>
<feature type="domain" description="Carbohydrate-binding/sugar hydrolysis" evidence="5">
    <location>
        <begin position="472"/>
        <end position="601"/>
    </location>
</feature>
<organism evidence="6 7">
    <name type="scientific">Solirubrobacter phytolaccae</name>
    <dbReference type="NCBI Taxonomy" id="1404360"/>
    <lineage>
        <taxon>Bacteria</taxon>
        <taxon>Bacillati</taxon>
        <taxon>Actinomycetota</taxon>
        <taxon>Thermoleophilia</taxon>
        <taxon>Solirubrobacterales</taxon>
        <taxon>Solirubrobacteraceae</taxon>
        <taxon>Solirubrobacter</taxon>
    </lineage>
</organism>
<evidence type="ECO:0000256" key="3">
    <source>
        <dbReference type="ARBA" id="ARBA00022837"/>
    </source>
</evidence>
<feature type="compositionally biased region" description="Basic residues" evidence="4">
    <location>
        <begin position="1625"/>
        <end position="1636"/>
    </location>
</feature>
<dbReference type="GO" id="GO:0016020">
    <property type="term" value="C:membrane"/>
    <property type="evidence" value="ECO:0007669"/>
    <property type="project" value="InterPro"/>
</dbReference>
<dbReference type="InterPro" id="IPR006626">
    <property type="entry name" value="PbH1"/>
</dbReference>
<feature type="compositionally biased region" description="Low complexity" evidence="4">
    <location>
        <begin position="1607"/>
        <end position="1624"/>
    </location>
</feature>
<dbReference type="Gene3D" id="2.60.40.2030">
    <property type="match status" value="1"/>
</dbReference>
<protein>
    <submittedName>
        <fullName evidence="6">Right-handed parallel beta-helix repeat-containing protein</fullName>
    </submittedName>
</protein>
<feature type="region of interest" description="Disordered" evidence="4">
    <location>
        <begin position="379"/>
        <end position="403"/>
    </location>
</feature>
<dbReference type="InterPro" id="IPR038081">
    <property type="entry name" value="CalX-like_sf"/>
</dbReference>
<evidence type="ECO:0000256" key="2">
    <source>
        <dbReference type="ARBA" id="ARBA00022737"/>
    </source>
</evidence>
<feature type="domain" description="Carbohydrate-binding/sugar hydrolysis" evidence="5">
    <location>
        <begin position="155"/>
        <end position="320"/>
    </location>
</feature>
<keyword evidence="2" id="KW-0677">Repeat</keyword>
<dbReference type="RefSeq" id="WP_270030265.1">
    <property type="nucleotide sequence ID" value="NZ_JAPDDP010000140.1"/>
</dbReference>
<evidence type="ECO:0000256" key="1">
    <source>
        <dbReference type="ARBA" id="ARBA00022729"/>
    </source>
</evidence>
<reference evidence="6" key="1">
    <citation type="submission" date="2022-10" db="EMBL/GenBank/DDBJ databases">
        <title>The WGS of Solirubrobacter phytolaccae KCTC 29190.</title>
        <authorList>
            <person name="Jiang Z."/>
        </authorList>
    </citation>
    <scope>NUCLEOTIDE SEQUENCE</scope>
    <source>
        <strain evidence="6">KCTC 29190</strain>
    </source>
</reference>
<dbReference type="InterPro" id="IPR007742">
    <property type="entry name" value="NosD_dom"/>
</dbReference>
<dbReference type="SUPFAM" id="SSF51126">
    <property type="entry name" value="Pectin lyase-like"/>
    <property type="match status" value="2"/>
</dbReference>
<dbReference type="EMBL" id="JAPDDP010000140">
    <property type="protein sequence ID" value="MDA0185745.1"/>
    <property type="molecule type" value="Genomic_DNA"/>
</dbReference>
<dbReference type="Pfam" id="PF05048">
    <property type="entry name" value="NosD"/>
    <property type="match status" value="1"/>
</dbReference>
<evidence type="ECO:0000259" key="5">
    <source>
        <dbReference type="SMART" id="SM00722"/>
    </source>
</evidence>
<proteinExistence type="predicted"/>